<protein>
    <recommendedName>
        <fullName evidence="6">Chromosome partition protein Smc</fullName>
    </recommendedName>
</protein>
<dbReference type="SUPFAM" id="SSF57997">
    <property type="entry name" value="Tropomyosin"/>
    <property type="match status" value="1"/>
</dbReference>
<dbReference type="Pfam" id="PF02463">
    <property type="entry name" value="SMC_N"/>
    <property type="match status" value="1"/>
</dbReference>
<feature type="coiled-coil region" evidence="6">
    <location>
        <begin position="658"/>
        <end position="930"/>
    </location>
</feature>
<dbReference type="CDD" id="cd03278">
    <property type="entry name" value="ABC_SMC_barmotin"/>
    <property type="match status" value="2"/>
</dbReference>
<comment type="domain">
    <text evidence="6">Contains large globular domains required for ATP hydrolysis at each terminus and a third globular domain forming a flexible hinge near the middle of the molecule. These domains are separated by coiled-coil structures.</text>
</comment>
<proteinExistence type="inferred from homology"/>
<gene>
    <name evidence="6" type="primary">smc</name>
    <name evidence="9" type="ORF">DES49_1696</name>
</gene>
<dbReference type="Gene3D" id="3.40.50.300">
    <property type="entry name" value="P-loop containing nucleotide triphosphate hydrolases"/>
    <property type="match status" value="2"/>
</dbReference>
<keyword evidence="4 6" id="KW-0175">Coiled coil</keyword>
<comment type="function">
    <text evidence="6">Required for chromosome condensation and partitioning.</text>
</comment>
<dbReference type="GO" id="GO:0007059">
    <property type="term" value="P:chromosome segregation"/>
    <property type="evidence" value="ECO:0007669"/>
    <property type="project" value="UniProtKB-UniRule"/>
</dbReference>
<evidence type="ECO:0000256" key="6">
    <source>
        <dbReference type="HAMAP-Rule" id="MF_01894"/>
    </source>
</evidence>
<dbReference type="EMBL" id="SOAX01000003">
    <property type="protein sequence ID" value="TDT41597.1"/>
    <property type="molecule type" value="Genomic_DNA"/>
</dbReference>
<comment type="subunit">
    <text evidence="6">Homodimer.</text>
</comment>
<dbReference type="PIRSF" id="PIRSF005719">
    <property type="entry name" value="SMC"/>
    <property type="match status" value="1"/>
</dbReference>
<evidence type="ECO:0000256" key="2">
    <source>
        <dbReference type="ARBA" id="ARBA00022741"/>
    </source>
</evidence>
<dbReference type="HAMAP" id="MF_01894">
    <property type="entry name" value="Smc_prok"/>
    <property type="match status" value="1"/>
</dbReference>
<feature type="compositionally biased region" description="Acidic residues" evidence="7">
    <location>
        <begin position="350"/>
        <end position="360"/>
    </location>
</feature>
<dbReference type="InterPro" id="IPR003395">
    <property type="entry name" value="RecF/RecN/SMC_N"/>
</dbReference>
<dbReference type="InterPro" id="IPR027417">
    <property type="entry name" value="P-loop_NTPase"/>
</dbReference>
<sequence>MRLKSIKLAGFKSFVEPTTVPFPSNMTAVVGPNGCGKSNVIDAVRWVMGESSAKYLRGEAMSDVIFNGSTSRKPVGQASIELVFDNSDGTAPGEYGRFTEISVKRRVTREGQSDYFMNGAKCRRRDITDLFLGTGLGPRSYAIIEQGMISRLIEAKPEELRHYIEEAAGISRYKERRRETENRMRRTLENIDRLTDLRDELDRQLQHLEKQAESAEKYKALKQEERQKQAELAVLRWLSIDGSLQSHRSAISEAETALEKALSERTSLETALETLRQDHSDRSERFNRAQGRYYEAGAEIARVEQNLDNQRQNARQTANDLEQAHENRREIVRELEQDEEKLERVSGELAELEPQLEEAEEKASESSERLAEAETRMGDWQQRWEDFSQRSADDRQQAEVEQSRIKASEDALTKLQERRRKLEEERAGLDEQEDAGEEEALAAEREEQGMRCETARENVESLTEQLEEQRARIESLEPELNANRAKLQEINGRLASERALLEDQMGDSDERIREWIRQAGWEDRPRVVQAMDVDAGWEKAVEAVLGPFAQGLTLAPGDYGPDRLDGAPAGIALVDSRAEVTGDAGSLARRVRHAGGAASVLATVYEAATLEEAMARREQLADHQSLVTPEGAWVGRHWVRLPAEHHDDTGMIERQKRIEALESESGSLQEAVSRIDDELHGLREARDESETRLAEARTELSDARDAFSAAESRLGALRARMEQVRERASRIREDLAELESQEGDERETLESARARWQEAMDRMNDNADQKETLLGERDQLREQLDDWRQQARHARDHQHQLQLQVQTLKNQREGLEQTLERMRVQRERLDERVEVLKESRENAEAPIQDLELELEGLLDRRVQEEEKLGEARDALEQIDQQVREREESRSRTEQQVQEARERLEQLRMDAQALELRGKQYLEQLDELEVSLDSVRDTLPEDATEEDWEKALTSIGNRVQRLGAINLAAIDEYRVQSERKTYLDEQDQDLQEALQALESAMKRIDRETRHRFRETFDSINQKLQALFPKVFGGGSAHLEMTGEDLLETGVAIMARPPGKKNTTIHLLSGGEKALTAIALVFSIFQLNPAPFCMLDEVDAPLDDANVGRYARMVKEMSEQVQFIYITHNKISMELSDQLMGVTMHEPGVSRLVSVDVDEAALLAGA</sequence>
<accession>A0A4R7JVS5</accession>
<feature type="domain" description="RecF/RecN/SMC N-terminal" evidence="8">
    <location>
        <begin position="3"/>
        <end position="1148"/>
    </location>
</feature>
<dbReference type="InterPro" id="IPR011890">
    <property type="entry name" value="SMC_prok"/>
</dbReference>
<organism evidence="9 10">
    <name type="scientific">Halospina denitrificans</name>
    <dbReference type="NCBI Taxonomy" id="332522"/>
    <lineage>
        <taxon>Bacteria</taxon>
        <taxon>Pseudomonadati</taxon>
        <taxon>Pseudomonadota</taxon>
        <taxon>Gammaproteobacteria</taxon>
        <taxon>Halospina</taxon>
    </lineage>
</organism>
<evidence type="ECO:0000313" key="9">
    <source>
        <dbReference type="EMBL" id="TDT41597.1"/>
    </source>
</evidence>
<reference evidence="9 10" key="1">
    <citation type="submission" date="2019-03" db="EMBL/GenBank/DDBJ databases">
        <title>Genomic Encyclopedia of Type Strains, Phase IV (KMG-IV): sequencing the most valuable type-strain genomes for metagenomic binning, comparative biology and taxonomic classification.</title>
        <authorList>
            <person name="Goeker M."/>
        </authorList>
    </citation>
    <scope>NUCLEOTIDE SEQUENCE [LARGE SCALE GENOMIC DNA]</scope>
    <source>
        <strain evidence="9 10">DSM 15505</strain>
    </source>
</reference>
<feature type="binding site" evidence="6">
    <location>
        <begin position="32"/>
        <end position="39"/>
    </location>
    <ligand>
        <name>ATP</name>
        <dbReference type="ChEBI" id="CHEBI:30616"/>
    </ligand>
</feature>
<dbReference type="GO" id="GO:0007062">
    <property type="term" value="P:sister chromatid cohesion"/>
    <property type="evidence" value="ECO:0007669"/>
    <property type="project" value="InterPro"/>
</dbReference>
<dbReference type="SUPFAM" id="SSF52540">
    <property type="entry name" value="P-loop containing nucleoside triphosphate hydrolases"/>
    <property type="match status" value="1"/>
</dbReference>
<keyword evidence="3 6" id="KW-0067">ATP-binding</keyword>
<dbReference type="PANTHER" id="PTHR43977">
    <property type="entry name" value="STRUCTURAL MAINTENANCE OF CHROMOSOMES PROTEIN 3"/>
    <property type="match status" value="1"/>
</dbReference>
<dbReference type="GO" id="GO:0030261">
    <property type="term" value="P:chromosome condensation"/>
    <property type="evidence" value="ECO:0007669"/>
    <property type="project" value="InterPro"/>
</dbReference>
<feature type="compositionally biased region" description="Acidic residues" evidence="7">
    <location>
        <begin position="430"/>
        <end position="441"/>
    </location>
</feature>
<feature type="compositionally biased region" description="Basic and acidic residues" evidence="7">
    <location>
        <begin position="442"/>
        <end position="452"/>
    </location>
</feature>
<dbReference type="GO" id="GO:0005737">
    <property type="term" value="C:cytoplasm"/>
    <property type="evidence" value="ECO:0007669"/>
    <property type="project" value="UniProtKB-SubCell"/>
</dbReference>
<feature type="region of interest" description="Disordered" evidence="7">
    <location>
        <begin position="342"/>
        <end position="452"/>
    </location>
</feature>
<evidence type="ECO:0000313" key="10">
    <source>
        <dbReference type="Proteomes" id="UP000295830"/>
    </source>
</evidence>
<dbReference type="NCBIfam" id="TIGR02168">
    <property type="entry name" value="SMC_prok_B"/>
    <property type="match status" value="1"/>
</dbReference>
<name>A0A4R7JVS5_9GAMM</name>
<keyword evidence="2 6" id="KW-0547">Nucleotide-binding</keyword>
<keyword evidence="10" id="KW-1185">Reference proteome</keyword>
<feature type="coiled-coil region" evidence="6">
    <location>
        <begin position="982"/>
        <end position="1009"/>
    </location>
</feature>
<keyword evidence="1 6" id="KW-0963">Cytoplasm</keyword>
<dbReference type="Proteomes" id="UP000295830">
    <property type="component" value="Unassembled WGS sequence"/>
</dbReference>
<evidence type="ECO:0000259" key="8">
    <source>
        <dbReference type="Pfam" id="PF02463"/>
    </source>
</evidence>
<comment type="caution">
    <text evidence="9">The sequence shown here is derived from an EMBL/GenBank/DDBJ whole genome shotgun (WGS) entry which is preliminary data.</text>
</comment>
<evidence type="ECO:0000256" key="3">
    <source>
        <dbReference type="ARBA" id="ARBA00022840"/>
    </source>
</evidence>
<evidence type="ECO:0000256" key="5">
    <source>
        <dbReference type="ARBA" id="ARBA00023125"/>
    </source>
</evidence>
<evidence type="ECO:0000256" key="7">
    <source>
        <dbReference type="SAM" id="MobiDB-lite"/>
    </source>
</evidence>
<dbReference type="GO" id="GO:0003677">
    <property type="term" value="F:DNA binding"/>
    <property type="evidence" value="ECO:0007669"/>
    <property type="project" value="UniProtKB-UniRule"/>
</dbReference>
<keyword evidence="5 6" id="KW-0238">DNA-binding</keyword>
<comment type="similarity">
    <text evidence="6">Belongs to the SMC family.</text>
</comment>
<dbReference type="AlphaFoldDB" id="A0A4R7JVS5"/>
<dbReference type="RefSeq" id="WP_133735953.1">
    <property type="nucleotide sequence ID" value="NZ_SOAX01000003.1"/>
</dbReference>
<dbReference type="OrthoDB" id="9808768at2"/>
<dbReference type="Gene3D" id="1.10.287.1490">
    <property type="match status" value="2"/>
</dbReference>
<feature type="compositionally biased region" description="Basic and acidic residues" evidence="7">
    <location>
        <begin position="361"/>
        <end position="429"/>
    </location>
</feature>
<evidence type="ECO:0000256" key="1">
    <source>
        <dbReference type="ARBA" id="ARBA00022490"/>
    </source>
</evidence>
<dbReference type="InterPro" id="IPR024704">
    <property type="entry name" value="SMC"/>
</dbReference>
<dbReference type="GO" id="GO:0006260">
    <property type="term" value="P:DNA replication"/>
    <property type="evidence" value="ECO:0007669"/>
    <property type="project" value="UniProtKB-UniRule"/>
</dbReference>
<dbReference type="GO" id="GO:0005524">
    <property type="term" value="F:ATP binding"/>
    <property type="evidence" value="ECO:0007669"/>
    <property type="project" value="UniProtKB-UniRule"/>
</dbReference>
<dbReference type="GO" id="GO:0016887">
    <property type="term" value="F:ATP hydrolysis activity"/>
    <property type="evidence" value="ECO:0007669"/>
    <property type="project" value="InterPro"/>
</dbReference>
<comment type="subcellular location">
    <subcellularLocation>
        <location evidence="6">Cytoplasm</location>
    </subcellularLocation>
</comment>
<evidence type="ECO:0000256" key="4">
    <source>
        <dbReference type="ARBA" id="ARBA00023054"/>
    </source>
</evidence>